<dbReference type="EMBL" id="CABFUZ020000089">
    <property type="protein sequence ID" value="VVM05473.1"/>
    <property type="molecule type" value="Genomic_DNA"/>
</dbReference>
<dbReference type="GO" id="GO:0005694">
    <property type="term" value="C:chromosome"/>
    <property type="evidence" value="ECO:0007669"/>
    <property type="project" value="TreeGrafter"/>
</dbReference>
<dbReference type="GO" id="GO:0007059">
    <property type="term" value="P:chromosome segregation"/>
    <property type="evidence" value="ECO:0007669"/>
    <property type="project" value="UniProtKB-KW"/>
</dbReference>
<keyword evidence="3" id="KW-0238">DNA-binding</keyword>
<dbReference type="InterPro" id="IPR041468">
    <property type="entry name" value="HTH_ParB/Spo0J"/>
</dbReference>
<dbReference type="SMART" id="SM00470">
    <property type="entry name" value="ParB"/>
    <property type="match status" value="1"/>
</dbReference>
<dbReference type="PANTHER" id="PTHR33375">
    <property type="entry name" value="CHROMOSOME-PARTITIONING PROTEIN PARB-RELATED"/>
    <property type="match status" value="1"/>
</dbReference>
<dbReference type="SUPFAM" id="SSF110849">
    <property type="entry name" value="ParB/Sulfiredoxin"/>
    <property type="match status" value="1"/>
</dbReference>
<dbReference type="RefSeq" id="WP_142524697.1">
    <property type="nucleotide sequence ID" value="NZ_CABFUZ020000089.1"/>
</dbReference>
<dbReference type="AlphaFoldDB" id="A0A5E6M7Y9"/>
<feature type="non-terminal residue" evidence="5">
    <location>
        <position position="516"/>
    </location>
</feature>
<dbReference type="PANTHER" id="PTHR33375:SF1">
    <property type="entry name" value="CHROMOSOME-PARTITIONING PROTEIN PARB-RELATED"/>
    <property type="match status" value="1"/>
</dbReference>
<keyword evidence="6" id="KW-1185">Reference proteome</keyword>
<protein>
    <submittedName>
        <fullName evidence="5">Partial Chromosome-partitioning protein Spo0J</fullName>
    </submittedName>
</protein>
<accession>A0A5E6M7Y9</accession>
<gene>
    <name evidence="5" type="primary">spo0C</name>
    <name evidence="5" type="ORF">MAMC_00605</name>
</gene>
<sequence length="516" mass="58585">MNDSCLKLIPIDQIVPSPHNPRKSFSDEELEELAQSIERHGLIHPILVTPREDRSYQIVAGERRWRACRRIKRATVECFVRELDEKTAISIAVMENVQRSGLNPIEEAAGLQALIDVGKMSLREAASVVGKGRDYIARMLSLNRLPEAAKEAIRTGRMGRRTGWYIARIPLAELRSLVTSEALTKRLSTAEVAKLVLEHYLLDLRKADFPLHSQDLLPDTPSCLDCPRRTGNAPDLYSDIADPMVCTDPDCFARKREADWNRRCRKAQAEGKEVLSDKEAVDEFVLGTAQLMQESRYIDLEAKCPWDHAGRRWSSLLAEELQRDNGSKLRLYLARSPVGTIHQLLLKEEALLALKRRGHSFARKAHAALSEESIRKQNEKQRTEFIRMSCRSFVSQASQRAAERTDVDLSDLFLGCVLRLVPRLVVCDVFERHSEKLGTHEETVEIALSLDPSRQRALLVDLLFSAELEAERLQRVPDLLRKLCERLEIDVESVCREVEPVLAMDKGLPQRSGRPP</sequence>
<dbReference type="GO" id="GO:0003677">
    <property type="term" value="F:DNA binding"/>
    <property type="evidence" value="ECO:0007669"/>
    <property type="project" value="UniProtKB-KW"/>
</dbReference>
<evidence type="ECO:0000256" key="3">
    <source>
        <dbReference type="ARBA" id="ARBA00023125"/>
    </source>
</evidence>
<dbReference type="Proteomes" id="UP000381693">
    <property type="component" value="Unassembled WGS sequence"/>
</dbReference>
<evidence type="ECO:0000259" key="4">
    <source>
        <dbReference type="SMART" id="SM00470"/>
    </source>
</evidence>
<dbReference type="InterPro" id="IPR036086">
    <property type="entry name" value="ParB/Sulfiredoxin_sf"/>
</dbReference>
<organism evidence="5 6">
    <name type="scientific">Methylacidimicrobium cyclopophantes</name>
    <dbReference type="NCBI Taxonomy" id="1041766"/>
    <lineage>
        <taxon>Bacteria</taxon>
        <taxon>Pseudomonadati</taxon>
        <taxon>Verrucomicrobiota</taxon>
        <taxon>Methylacidimicrobium</taxon>
    </lineage>
</organism>
<dbReference type="Gene3D" id="1.10.10.2830">
    <property type="match status" value="1"/>
</dbReference>
<proteinExistence type="inferred from homology"/>
<evidence type="ECO:0000313" key="5">
    <source>
        <dbReference type="EMBL" id="VVM05473.1"/>
    </source>
</evidence>
<feature type="domain" description="ParB-like N-terminal" evidence="4">
    <location>
        <begin position="7"/>
        <end position="97"/>
    </location>
</feature>
<evidence type="ECO:0000256" key="2">
    <source>
        <dbReference type="ARBA" id="ARBA00022829"/>
    </source>
</evidence>
<dbReference type="CDD" id="cd16396">
    <property type="entry name" value="Noc_N"/>
    <property type="match status" value="1"/>
</dbReference>
<comment type="caution">
    <text evidence="5">The sequence shown here is derived from an EMBL/GenBank/DDBJ whole genome shotgun (WGS) entry which is preliminary data.</text>
</comment>
<dbReference type="InterPro" id="IPR050336">
    <property type="entry name" value="Chromosome_partition/occlusion"/>
</dbReference>
<dbReference type="NCBIfam" id="TIGR00180">
    <property type="entry name" value="parB_part"/>
    <property type="match status" value="1"/>
</dbReference>
<dbReference type="OrthoDB" id="9802051at2"/>
<evidence type="ECO:0000256" key="1">
    <source>
        <dbReference type="ARBA" id="ARBA00006295"/>
    </source>
</evidence>
<dbReference type="FunFam" id="3.90.1530.30:FF:000001">
    <property type="entry name" value="Chromosome partitioning protein ParB"/>
    <property type="match status" value="1"/>
</dbReference>
<keyword evidence="2" id="KW-0159">Chromosome partition</keyword>
<dbReference type="InterPro" id="IPR003115">
    <property type="entry name" value="ParB_N"/>
</dbReference>
<dbReference type="InterPro" id="IPR004437">
    <property type="entry name" value="ParB/RepB/Spo0J"/>
</dbReference>
<name>A0A5E6M7Y9_9BACT</name>
<comment type="similarity">
    <text evidence="1">Belongs to the ParB family.</text>
</comment>
<evidence type="ECO:0000313" key="6">
    <source>
        <dbReference type="Proteomes" id="UP000381693"/>
    </source>
</evidence>
<dbReference type="Pfam" id="PF17762">
    <property type="entry name" value="HTH_ParB"/>
    <property type="match status" value="1"/>
</dbReference>
<reference evidence="5" key="1">
    <citation type="submission" date="2019-09" db="EMBL/GenBank/DDBJ databases">
        <authorList>
            <person name="Cremers G."/>
        </authorList>
    </citation>
    <scope>NUCLEOTIDE SEQUENCE [LARGE SCALE GENOMIC DNA]</scope>
    <source>
        <strain evidence="5">3B</strain>
    </source>
</reference>
<dbReference type="Pfam" id="PF02195">
    <property type="entry name" value="ParB_N"/>
    <property type="match status" value="1"/>
</dbReference>
<dbReference type="Gene3D" id="3.90.1530.30">
    <property type="match status" value="1"/>
</dbReference>